<organism evidence="2 3">
    <name type="scientific">Taibaiella chishuiensis</name>
    <dbReference type="NCBI Taxonomy" id="1434707"/>
    <lineage>
        <taxon>Bacteria</taxon>
        <taxon>Pseudomonadati</taxon>
        <taxon>Bacteroidota</taxon>
        <taxon>Chitinophagia</taxon>
        <taxon>Chitinophagales</taxon>
        <taxon>Chitinophagaceae</taxon>
        <taxon>Taibaiella</taxon>
    </lineage>
</organism>
<dbReference type="AlphaFoldDB" id="A0A2P8CXN0"/>
<name>A0A2P8CXN0_9BACT</name>
<evidence type="ECO:0000259" key="1">
    <source>
        <dbReference type="Pfam" id="PF12146"/>
    </source>
</evidence>
<dbReference type="RefSeq" id="WP_146146821.1">
    <property type="nucleotide sequence ID" value="NZ_PYGD01000010.1"/>
</dbReference>
<evidence type="ECO:0000313" key="2">
    <source>
        <dbReference type="EMBL" id="PSK89734.1"/>
    </source>
</evidence>
<dbReference type="PANTHER" id="PTHR43358">
    <property type="entry name" value="ALPHA/BETA-HYDROLASE"/>
    <property type="match status" value="1"/>
</dbReference>
<dbReference type="Pfam" id="PF12146">
    <property type="entry name" value="Hydrolase_4"/>
    <property type="match status" value="1"/>
</dbReference>
<evidence type="ECO:0000313" key="3">
    <source>
        <dbReference type="Proteomes" id="UP000240572"/>
    </source>
</evidence>
<dbReference type="InterPro" id="IPR022742">
    <property type="entry name" value="Hydrolase_4"/>
</dbReference>
<dbReference type="OrthoDB" id="9777090at2"/>
<gene>
    <name evidence="2" type="ORF">B0I18_11033</name>
</gene>
<reference evidence="2 3" key="1">
    <citation type="submission" date="2018-03" db="EMBL/GenBank/DDBJ databases">
        <title>Genomic Encyclopedia of Type Strains, Phase III (KMG-III): the genomes of soil and plant-associated and newly described type strains.</title>
        <authorList>
            <person name="Whitman W."/>
        </authorList>
    </citation>
    <scope>NUCLEOTIDE SEQUENCE [LARGE SCALE GENOMIC DNA]</scope>
    <source>
        <strain evidence="2 3">CGMCC 1.12700</strain>
    </source>
</reference>
<proteinExistence type="predicted"/>
<dbReference type="Proteomes" id="UP000240572">
    <property type="component" value="Unassembled WGS sequence"/>
</dbReference>
<accession>A0A2P8CXN0</accession>
<dbReference type="InterPro" id="IPR029058">
    <property type="entry name" value="AB_hydrolase_fold"/>
</dbReference>
<sequence>MKNRKQLLRKLLITAGILLVLMNIMAAFHAWKFTHFDPAADIKPKEAANMPLLKKAQLLFTGVSLPRPQNQVRPTIPFETVTLNGDKQIVCWWLKTHGAAGTVVMCHGYGSSKASMLDRAYALVAMGYQVFLPDFMGAGASEGNQCTIGYKEAGQVKACVDYLSRQGEHHIILFGTSMGAAAVMKATADHTLPVKALLIECPFGSMRQTVKNRFAMMKVPAFPMSDLLVFWGGLENGFNAFRHNPEEYARRIKIPVLLLYGEKDDRVTRQEIDNIYNNLAGPKTLVTYPLAGHESYLSDYAVKWEEDVSTFLNTVR</sequence>
<protein>
    <recommendedName>
        <fullName evidence="1">Serine aminopeptidase S33 domain-containing protein</fullName>
    </recommendedName>
</protein>
<dbReference type="SUPFAM" id="SSF53474">
    <property type="entry name" value="alpha/beta-Hydrolases"/>
    <property type="match status" value="1"/>
</dbReference>
<dbReference type="EMBL" id="PYGD01000010">
    <property type="protein sequence ID" value="PSK89734.1"/>
    <property type="molecule type" value="Genomic_DNA"/>
</dbReference>
<feature type="domain" description="Serine aminopeptidase S33" evidence="1">
    <location>
        <begin position="100"/>
        <end position="220"/>
    </location>
</feature>
<dbReference type="PANTHER" id="PTHR43358:SF4">
    <property type="entry name" value="ALPHA_BETA HYDROLASE FOLD-1 DOMAIN-CONTAINING PROTEIN"/>
    <property type="match status" value="1"/>
</dbReference>
<dbReference type="Gene3D" id="3.40.50.1820">
    <property type="entry name" value="alpha/beta hydrolase"/>
    <property type="match status" value="1"/>
</dbReference>
<dbReference type="InterPro" id="IPR052920">
    <property type="entry name" value="DNA-binding_regulatory"/>
</dbReference>
<comment type="caution">
    <text evidence="2">The sequence shown here is derived from an EMBL/GenBank/DDBJ whole genome shotgun (WGS) entry which is preliminary data.</text>
</comment>
<keyword evidence="3" id="KW-1185">Reference proteome</keyword>